<dbReference type="Gene3D" id="3.40.50.2000">
    <property type="entry name" value="Glycogen Phosphorylase B"/>
    <property type="match status" value="1"/>
</dbReference>
<dbReference type="AlphaFoldDB" id="A0A317DZA0"/>
<evidence type="ECO:0000259" key="1">
    <source>
        <dbReference type="Pfam" id="PF00534"/>
    </source>
</evidence>
<dbReference type="RefSeq" id="WP_109922922.1">
    <property type="nucleotide sequence ID" value="NZ_QGLF01000006.1"/>
</dbReference>
<feature type="domain" description="Glycosyl transferase family 1" evidence="1">
    <location>
        <begin position="180"/>
        <end position="325"/>
    </location>
</feature>
<keyword evidence="3" id="KW-1185">Reference proteome</keyword>
<name>A0A317DZA0_9PROT</name>
<dbReference type="PANTHER" id="PTHR46401:SF8">
    <property type="entry name" value="BLL6006 PROTEIN"/>
    <property type="match status" value="1"/>
</dbReference>
<reference evidence="3" key="1">
    <citation type="submission" date="2018-05" db="EMBL/GenBank/DDBJ databases">
        <title>Zavarzinia sp. HR-AS.</title>
        <authorList>
            <person name="Lee Y."/>
            <person name="Jeon C.O."/>
        </authorList>
    </citation>
    <scope>NUCLEOTIDE SEQUENCE [LARGE SCALE GENOMIC DNA]</scope>
    <source>
        <strain evidence="3">DSM 1231</strain>
    </source>
</reference>
<dbReference type="Pfam" id="PF00534">
    <property type="entry name" value="Glycos_transf_1"/>
    <property type="match status" value="1"/>
</dbReference>
<protein>
    <recommendedName>
        <fullName evidence="1">Glycosyl transferase family 1 domain-containing protein</fullName>
    </recommendedName>
</protein>
<dbReference type="Proteomes" id="UP000246077">
    <property type="component" value="Unassembled WGS sequence"/>
</dbReference>
<sequence>MKIAVIFELNEDWIGGSYYFRNLIAAFNFLREDEQPDIVLLSNQRESVDFMLQCGYPKLEWVELSEFERAPEQYPFDVIFPHPVANQSYRTVCWIPDFQELHLPYYFSQGEVANRRHHHRLRFKTAGLVVSSEDAKADVERFYPGECQNVEVVRFAAFDRFDPERLPEVRAQYGLPGHYVMCANQVWIHKNHIVVLRALALLKERGIDVTVCFTGSEKDYRVGGYIDLLKSRAAEWGLSENVRFLGFIPRADQLTLMYGADYVVQPSLFEGWSTVIEDAKSMGQFVVASDLAVHYEQLLENGRHFPRHDPKALADIMAEFAAEPPRKTSGADYDEARRSFARDFLKACRRFLPARDYPEVIPAAETPPHADPTIEHPGVAVEDHVEAASPADDAAVEVKEGAGPHDFSFVYYRAGEYSQVSVVRMVPRGQATLLLQRKAGAFSVEFKVHSFSNKDEFSQKYLENNDTDYRIYFNFDSQDMMGRLDGLPGEARQMLRDVAYQDPGIILIQNEGSERGALKLFMRCTELTKQLFEV</sequence>
<accession>A0A317DZA0</accession>
<evidence type="ECO:0000313" key="3">
    <source>
        <dbReference type="Proteomes" id="UP000246077"/>
    </source>
</evidence>
<organism evidence="2 3">
    <name type="scientific">Zavarzinia compransoris</name>
    <dbReference type="NCBI Taxonomy" id="1264899"/>
    <lineage>
        <taxon>Bacteria</taxon>
        <taxon>Pseudomonadati</taxon>
        <taxon>Pseudomonadota</taxon>
        <taxon>Alphaproteobacteria</taxon>
        <taxon>Rhodospirillales</taxon>
        <taxon>Zavarziniaceae</taxon>
        <taxon>Zavarzinia</taxon>
    </lineage>
</organism>
<dbReference type="CDD" id="cd03809">
    <property type="entry name" value="GT4_MtfB-like"/>
    <property type="match status" value="1"/>
</dbReference>
<dbReference type="EMBL" id="QGLF01000006">
    <property type="protein sequence ID" value="PWR18215.1"/>
    <property type="molecule type" value="Genomic_DNA"/>
</dbReference>
<dbReference type="PANTHER" id="PTHR46401">
    <property type="entry name" value="GLYCOSYLTRANSFERASE WBBK-RELATED"/>
    <property type="match status" value="1"/>
</dbReference>
<dbReference type="GO" id="GO:0016757">
    <property type="term" value="F:glycosyltransferase activity"/>
    <property type="evidence" value="ECO:0007669"/>
    <property type="project" value="InterPro"/>
</dbReference>
<comment type="caution">
    <text evidence="2">The sequence shown here is derived from an EMBL/GenBank/DDBJ whole genome shotgun (WGS) entry which is preliminary data.</text>
</comment>
<dbReference type="InterPro" id="IPR001296">
    <property type="entry name" value="Glyco_trans_1"/>
</dbReference>
<proteinExistence type="predicted"/>
<evidence type="ECO:0000313" key="2">
    <source>
        <dbReference type="EMBL" id="PWR18215.1"/>
    </source>
</evidence>
<gene>
    <name evidence="2" type="ORF">DKG75_19790</name>
</gene>
<dbReference type="OrthoDB" id="9790710at2"/>
<dbReference type="SUPFAM" id="SSF53756">
    <property type="entry name" value="UDP-Glycosyltransferase/glycogen phosphorylase"/>
    <property type="match status" value="1"/>
</dbReference>